<dbReference type="SUPFAM" id="SSF52047">
    <property type="entry name" value="RNI-like"/>
    <property type="match status" value="1"/>
</dbReference>
<dbReference type="AlphaFoldDB" id="A0A8B7PPN6"/>
<dbReference type="OrthoDB" id="10371968at2759"/>
<gene>
    <name evidence="2" type="primary">LOC108683372</name>
</gene>
<proteinExistence type="predicted"/>
<keyword evidence="1" id="KW-1185">Reference proteome</keyword>
<dbReference type="InterPro" id="IPR032675">
    <property type="entry name" value="LRR_dom_sf"/>
</dbReference>
<accession>A0A8B7PPN6</accession>
<dbReference type="KEGG" id="hazt:108683372"/>
<organism evidence="1 2">
    <name type="scientific">Hyalella azteca</name>
    <name type="common">Amphipod</name>
    <dbReference type="NCBI Taxonomy" id="294128"/>
    <lineage>
        <taxon>Eukaryota</taxon>
        <taxon>Metazoa</taxon>
        <taxon>Ecdysozoa</taxon>
        <taxon>Arthropoda</taxon>
        <taxon>Crustacea</taxon>
        <taxon>Multicrustacea</taxon>
        <taxon>Malacostraca</taxon>
        <taxon>Eumalacostraca</taxon>
        <taxon>Peracarida</taxon>
        <taxon>Amphipoda</taxon>
        <taxon>Senticaudata</taxon>
        <taxon>Talitrida</taxon>
        <taxon>Talitroidea</taxon>
        <taxon>Hyalellidae</taxon>
        <taxon>Hyalella</taxon>
    </lineage>
</organism>
<sequence length="467" mass="52057">MEEPRSPCSGSWVSMAMRVRHQWPHRNILYNDLKQILTSKQPIQEDNQVKLESLKELSVRAVLARDNLAWHLACSCPTGMFDFVMEALVKELANRYRANSGQRLQYNLTRAIVRLSLHCIHSTLPLIQFLRNIDNLFDTSWFRLYDRQLPCLPHLDLMSVLCADYTTGSCPTIRQAAALSATPGPNACVVCRLYDRQLPCLPHLDLSGIPRLRDSTWSLKTIYDAGNRELNPLLQQSQGLQLTMDLEIEGSADERQLRLLRKLAMDRRRDVSSSSAPGFLVGLKHVYITSLPPSCWGTLVQDLCAFPELCHVTLNMCSLTGEFWGELLPLAPSLTGLALPNHPDLSDLTPLTAFTALHTLDLSNVDLRGLMGVVGELVTPLSYLGVSGCRLTEAEVLLLAGCHHRRALRQLDVSDNSARGRPGLHTAYQALFSGLTQLVRLDMIPGGARTTSATCTTWQPCVVRVTR</sequence>
<dbReference type="GeneID" id="108683372"/>
<dbReference type="Gene3D" id="3.80.10.10">
    <property type="entry name" value="Ribonuclease Inhibitor"/>
    <property type="match status" value="1"/>
</dbReference>
<evidence type="ECO:0000313" key="2">
    <source>
        <dbReference type="RefSeq" id="XP_018028174.2"/>
    </source>
</evidence>
<dbReference type="RefSeq" id="XP_018028174.2">
    <property type="nucleotide sequence ID" value="XM_018172685.2"/>
</dbReference>
<reference evidence="2" key="1">
    <citation type="submission" date="2025-08" db="UniProtKB">
        <authorList>
            <consortium name="RefSeq"/>
        </authorList>
    </citation>
    <scope>IDENTIFICATION</scope>
    <source>
        <tissue evidence="2">Whole organism</tissue>
    </source>
</reference>
<protein>
    <submittedName>
        <fullName evidence="2">Uncharacterized protein LOC108683372</fullName>
    </submittedName>
</protein>
<evidence type="ECO:0000313" key="1">
    <source>
        <dbReference type="Proteomes" id="UP000694843"/>
    </source>
</evidence>
<name>A0A8B7PPN6_HYAAZ</name>
<dbReference type="Proteomes" id="UP000694843">
    <property type="component" value="Unplaced"/>
</dbReference>